<dbReference type="AlphaFoldDB" id="A0A5C5R4T9"/>
<dbReference type="InterPro" id="IPR022791">
    <property type="entry name" value="L-PG_synthase/AglD"/>
</dbReference>
<sequence>MQADDEAPSGAEAAGGPPPEETPSKDTDLTRRRLRWVRRALLLVIAIVLGVEAYLFGPTVSKSIRELEHIQWEWVLACVIAVFFSMDSFAQVTRVLLRSAGVKVTQRQALGLQLASNSVSQTMPGGQVLAPTLVYRRTRMWGASRVVAAWQIVMSGLLMSAGLAVLGLVGALLAGAKSSPYSVMFSVGMLVVFIVLVQYVASHPDGLYVVGARMIRWVNDLRNKPEDAGLARLREVIEQLRAVKMSRRYGAQAFGWSMFNWIADVACLAFACYAVGDAPGLAALAGAYAASKVVNTISPIPGGLGLVEAALVPALVLAGMPASQAFTATILYRLISFVLVVIVGWVVFFVSYRSTMDIDPDALDKNGDKPAEESASARESEEAGAAPPGTAAADPPGVTAADPPRADGPPDESGPSDGGPSTGKTGPEQRF</sequence>
<keyword evidence="2" id="KW-1003">Cell membrane</keyword>
<evidence type="ECO:0000313" key="9">
    <source>
        <dbReference type="Proteomes" id="UP000317291"/>
    </source>
</evidence>
<dbReference type="PANTHER" id="PTHR39087:SF2">
    <property type="entry name" value="UPF0104 MEMBRANE PROTEIN MJ1595"/>
    <property type="match status" value="1"/>
</dbReference>
<gene>
    <name evidence="8" type="ORF">FK529_19235</name>
</gene>
<protein>
    <submittedName>
        <fullName evidence="8">Flippase-like domain-containing protein</fullName>
    </submittedName>
</protein>
<keyword evidence="9" id="KW-1185">Reference proteome</keyword>
<evidence type="ECO:0000256" key="5">
    <source>
        <dbReference type="ARBA" id="ARBA00023136"/>
    </source>
</evidence>
<dbReference type="GO" id="GO:0005886">
    <property type="term" value="C:plasma membrane"/>
    <property type="evidence" value="ECO:0007669"/>
    <property type="project" value="UniProtKB-SubCell"/>
</dbReference>
<feature type="compositionally biased region" description="Low complexity" evidence="6">
    <location>
        <begin position="383"/>
        <end position="403"/>
    </location>
</feature>
<reference evidence="8 9" key="1">
    <citation type="submission" date="2019-06" db="EMBL/GenBank/DDBJ databases">
        <title>Tsukamurella conjunctivitidis sp. nov., Tsukamurella assacharolytica sp. nov. and Tsukamurella sputae sp. nov. isolated from patients with conjunctivitis, bacteraemia (lymphoma) and respiratory infection (sputum) in Hong Kong.</title>
        <authorList>
            <person name="Teng J.L.L."/>
            <person name="Lee H.H."/>
            <person name="Fong J.Y.H."/>
            <person name="Fok K.M.N."/>
            <person name="Lau S.K.P."/>
            <person name="Woo P.C.Y."/>
        </authorList>
    </citation>
    <scope>NUCLEOTIDE SEQUENCE [LARGE SCALE GENOMIC DNA]</scope>
    <source>
        <strain evidence="8 9">HKU71</strain>
    </source>
</reference>
<evidence type="ECO:0000256" key="4">
    <source>
        <dbReference type="ARBA" id="ARBA00022989"/>
    </source>
</evidence>
<feature type="transmembrane region" description="Helical" evidence="7">
    <location>
        <begin position="146"/>
        <end position="175"/>
    </location>
</feature>
<dbReference type="RefSeq" id="WP_146564200.1">
    <property type="nucleotide sequence ID" value="NZ_VIGW01000021.1"/>
</dbReference>
<feature type="region of interest" description="Disordered" evidence="6">
    <location>
        <begin position="360"/>
        <end position="431"/>
    </location>
</feature>
<organism evidence="8 9">
    <name type="scientific">Tsukamurella asaccharolytica</name>
    <dbReference type="NCBI Taxonomy" id="2592067"/>
    <lineage>
        <taxon>Bacteria</taxon>
        <taxon>Bacillati</taxon>
        <taxon>Actinomycetota</taxon>
        <taxon>Actinomycetes</taxon>
        <taxon>Mycobacteriales</taxon>
        <taxon>Tsukamurellaceae</taxon>
        <taxon>Tsukamurella</taxon>
    </lineage>
</organism>
<comment type="subcellular location">
    <subcellularLocation>
        <location evidence="1">Cell membrane</location>
        <topology evidence="1">Multi-pass membrane protein</topology>
    </subcellularLocation>
</comment>
<feature type="transmembrane region" description="Helical" evidence="7">
    <location>
        <begin position="72"/>
        <end position="97"/>
    </location>
</feature>
<evidence type="ECO:0000256" key="7">
    <source>
        <dbReference type="SAM" id="Phobius"/>
    </source>
</evidence>
<proteinExistence type="predicted"/>
<feature type="region of interest" description="Disordered" evidence="6">
    <location>
        <begin position="1"/>
        <end position="28"/>
    </location>
</feature>
<name>A0A5C5R4T9_9ACTN</name>
<evidence type="ECO:0000256" key="2">
    <source>
        <dbReference type="ARBA" id="ARBA00022475"/>
    </source>
</evidence>
<comment type="caution">
    <text evidence="8">The sequence shown here is derived from an EMBL/GenBank/DDBJ whole genome shotgun (WGS) entry which is preliminary data.</text>
</comment>
<keyword evidence="5 7" id="KW-0472">Membrane</keyword>
<feature type="transmembrane region" description="Helical" evidence="7">
    <location>
        <begin position="40"/>
        <end position="60"/>
    </location>
</feature>
<dbReference type="EMBL" id="VIGW01000021">
    <property type="protein sequence ID" value="TWS17686.1"/>
    <property type="molecule type" value="Genomic_DNA"/>
</dbReference>
<feature type="compositionally biased region" description="Basic and acidic residues" evidence="6">
    <location>
        <begin position="362"/>
        <end position="381"/>
    </location>
</feature>
<feature type="compositionally biased region" description="Low complexity" evidence="6">
    <location>
        <begin position="422"/>
        <end position="431"/>
    </location>
</feature>
<feature type="transmembrane region" description="Helical" evidence="7">
    <location>
        <begin position="296"/>
        <end position="318"/>
    </location>
</feature>
<dbReference type="Pfam" id="PF03706">
    <property type="entry name" value="LPG_synthase_TM"/>
    <property type="match status" value="1"/>
</dbReference>
<accession>A0A5C5R4T9</accession>
<dbReference type="Proteomes" id="UP000317291">
    <property type="component" value="Unassembled WGS sequence"/>
</dbReference>
<evidence type="ECO:0000256" key="1">
    <source>
        <dbReference type="ARBA" id="ARBA00004651"/>
    </source>
</evidence>
<keyword evidence="4 7" id="KW-1133">Transmembrane helix</keyword>
<evidence type="ECO:0000313" key="8">
    <source>
        <dbReference type="EMBL" id="TWS17686.1"/>
    </source>
</evidence>
<keyword evidence="3 7" id="KW-0812">Transmembrane</keyword>
<feature type="transmembrane region" description="Helical" evidence="7">
    <location>
        <begin position="330"/>
        <end position="352"/>
    </location>
</feature>
<evidence type="ECO:0000256" key="6">
    <source>
        <dbReference type="SAM" id="MobiDB-lite"/>
    </source>
</evidence>
<dbReference type="PANTHER" id="PTHR39087">
    <property type="entry name" value="UPF0104 MEMBRANE PROTEIN MJ1595"/>
    <property type="match status" value="1"/>
</dbReference>
<dbReference type="OrthoDB" id="4481258at2"/>
<feature type="transmembrane region" description="Helical" evidence="7">
    <location>
        <begin position="253"/>
        <end position="276"/>
    </location>
</feature>
<evidence type="ECO:0000256" key="3">
    <source>
        <dbReference type="ARBA" id="ARBA00022692"/>
    </source>
</evidence>
<feature type="transmembrane region" description="Helical" evidence="7">
    <location>
        <begin position="181"/>
        <end position="201"/>
    </location>
</feature>
<dbReference type="NCBIfam" id="TIGR00374">
    <property type="entry name" value="flippase-like domain"/>
    <property type="match status" value="1"/>
</dbReference>